<proteinExistence type="evidence at transcript level"/>
<evidence type="ECO:0000256" key="1">
    <source>
        <dbReference type="SAM" id="MobiDB-lite"/>
    </source>
</evidence>
<feature type="region of interest" description="Disordered" evidence="1">
    <location>
        <begin position="57"/>
        <end position="77"/>
    </location>
</feature>
<feature type="compositionally biased region" description="Basic and acidic residues" evidence="1">
    <location>
        <begin position="57"/>
        <end position="67"/>
    </location>
</feature>
<evidence type="ECO:0000313" key="2">
    <source>
        <dbReference type="EMBL" id="ABK24092.1"/>
    </source>
</evidence>
<protein>
    <submittedName>
        <fullName evidence="2">Uncharacterized protein</fullName>
    </submittedName>
</protein>
<accession>A9NTY1</accession>
<organism evidence="2">
    <name type="scientific">Picea sitchensis</name>
    <name type="common">Sitka spruce</name>
    <name type="synonym">Pinus sitchensis</name>
    <dbReference type="NCBI Taxonomy" id="3332"/>
    <lineage>
        <taxon>Eukaryota</taxon>
        <taxon>Viridiplantae</taxon>
        <taxon>Streptophyta</taxon>
        <taxon>Embryophyta</taxon>
        <taxon>Tracheophyta</taxon>
        <taxon>Spermatophyta</taxon>
        <taxon>Pinopsida</taxon>
        <taxon>Pinidae</taxon>
        <taxon>Conifers I</taxon>
        <taxon>Pinales</taxon>
        <taxon>Pinaceae</taxon>
        <taxon>Picea</taxon>
    </lineage>
</organism>
<name>A9NTY1_PICSI</name>
<dbReference type="AlphaFoldDB" id="A9NTY1"/>
<sequence>MRENDQGNRWCVRRHYRCRPAEGDFYRNCDFCRCLVEEAAEIRKTCGVVVGGSEQTAERGQDSEATRKAGIGRRCRW</sequence>
<reference evidence="2" key="1">
    <citation type="journal article" date="2008" name="BMC Genomics">
        <title>A conifer genomics resource of 200,000 spruce (Picea spp.) ESTs and 6,464 high-quality, sequence-finished full-length cDNAs for Sitka spruce (Picea sitchensis).</title>
        <authorList>
            <person name="Ralph S.G."/>
            <person name="Chun H.J."/>
            <person name="Kolosova N."/>
            <person name="Cooper D."/>
            <person name="Oddy C."/>
            <person name="Ritland C.E."/>
            <person name="Kirkpatrick R."/>
            <person name="Moore R."/>
            <person name="Barber S."/>
            <person name="Holt R.A."/>
            <person name="Jones S.J."/>
            <person name="Marra M.A."/>
            <person name="Douglas C.J."/>
            <person name="Ritland K."/>
            <person name="Bohlmann J."/>
        </authorList>
    </citation>
    <scope>NUCLEOTIDE SEQUENCE</scope>
    <source>
        <tissue evidence="2">Bark</tissue>
    </source>
</reference>
<dbReference type="EMBL" id="EF084781">
    <property type="protein sequence ID" value="ABK24092.1"/>
    <property type="molecule type" value="mRNA"/>
</dbReference>